<gene>
    <name evidence="5" type="ORF">PGLA2088_LOCUS11081</name>
    <name evidence="6" type="ORF">PGLA2088_LOCUS14352</name>
</gene>
<dbReference type="Gene3D" id="3.40.50.300">
    <property type="entry name" value="P-loop containing nucleotide triphosphate hydrolases"/>
    <property type="match status" value="2"/>
</dbReference>
<evidence type="ECO:0000313" key="6">
    <source>
        <dbReference type="EMBL" id="CAE8660943.1"/>
    </source>
</evidence>
<dbReference type="GO" id="GO:0005829">
    <property type="term" value="C:cytosol"/>
    <property type="evidence" value="ECO:0007669"/>
    <property type="project" value="TreeGrafter"/>
</dbReference>
<dbReference type="GO" id="GO:0005524">
    <property type="term" value="F:ATP binding"/>
    <property type="evidence" value="ECO:0007669"/>
    <property type="project" value="InterPro"/>
</dbReference>
<dbReference type="PROSITE" id="PS51192">
    <property type="entry name" value="HELICASE_ATP_BIND_1"/>
    <property type="match status" value="1"/>
</dbReference>
<feature type="chain" id="PRO_5036222138" evidence="2">
    <location>
        <begin position="25"/>
        <end position="870"/>
    </location>
</feature>
<dbReference type="Proteomes" id="UP000626109">
    <property type="component" value="Unassembled WGS sequence"/>
</dbReference>
<dbReference type="AlphaFoldDB" id="A0A813IQM2"/>
<dbReference type="InterPro" id="IPR001650">
    <property type="entry name" value="Helicase_C-like"/>
</dbReference>
<evidence type="ECO:0000313" key="7">
    <source>
        <dbReference type="Proteomes" id="UP000626109"/>
    </source>
</evidence>
<sequence>MAARSHRGGRRWLVLLALLGAAAWQSNNNKNWQSTTAQLAVNQLRFGFCSGRAPQPRLLRSAARALQAEQVKARLLQDIPVSKPSSSTQQRAADFTERVKALAREALTWPQLSDWQRLEWAAALLLDAVPVRELPPWFLEQHNVTRRDIGVDLLSLDGCRAVQCKWYNGPVPSRQIRHFLRVSRWIFKAKECVLLTSKTSKLTQSSLELLREVDARHQITTSRDIKKLMARPGRSATASISGSVSALRPCQEACLAACQNGARIIEMACGTGKTRVMRELADRAEGRVLVLVPSLLLLGQFVKLFSSFCLVGTSFNDKIDYDAEGFISVYDSVHLLANITFSDIFVDEAHHLLPLGCPSADNIYRFSATQHVRPEFEYSMGKAIDDGVLCEYDITIPIITQNDTQACLAEMLQKQAGHFRRVLAYCNTIAEACSFQEAVQSVGLSCWHINGDTPSSERAQVMNDFCGPLMKPAHVLVTVQVLGEGVDIPNADTCLFVEPRSSYVSIVQAIGRVLRQHPAKPLAHIILPGFTAPTRKEKKRALCQKPTQPSKPKTTHTRFRPKTKGDRIERFMLALSHADARLRGSFRGRVRYIVAGDGVGTEWSPLSSIRSLRAQVSECLGKLAIWEDRIQQLQEFVSLQQRLPTQGAKDDHERSVAHFVKNIGTAMRSGKLSWQQLRSLSGCHPLVSNQLDKWDTKVDYQLNPLNKFKHKCKLLREYVIKHKRCPQPIRSKFADERCLGQWFISQKPKIQSLTQAEVSCLRQTHRIVAERIEKWGNPISWRSRCQRLKEFLITFGHMPRRLGKKAEQLALGNNAEQLTLVHWIGAQGRAYKAGRLDPDQVMELRSTHELIAERVDGWQRRYQKHPEECP</sequence>
<dbReference type="InterPro" id="IPR014001">
    <property type="entry name" value="Helicase_ATP-bd"/>
</dbReference>
<organism evidence="5 7">
    <name type="scientific">Polarella glacialis</name>
    <name type="common">Dinoflagellate</name>
    <dbReference type="NCBI Taxonomy" id="89957"/>
    <lineage>
        <taxon>Eukaryota</taxon>
        <taxon>Sar</taxon>
        <taxon>Alveolata</taxon>
        <taxon>Dinophyceae</taxon>
        <taxon>Suessiales</taxon>
        <taxon>Suessiaceae</taxon>
        <taxon>Polarella</taxon>
    </lineage>
</organism>
<comment type="caution">
    <text evidence="5">The sequence shown here is derived from an EMBL/GenBank/DDBJ whole genome shotgun (WGS) entry which is preliminary data.</text>
</comment>
<feature type="signal peptide" evidence="2">
    <location>
        <begin position="1"/>
        <end position="24"/>
    </location>
</feature>
<name>A0A813IQM2_POLGL</name>
<dbReference type="Gene3D" id="6.10.140.530">
    <property type="match status" value="1"/>
</dbReference>
<feature type="domain" description="Helicase C-terminal" evidence="4">
    <location>
        <begin position="403"/>
        <end position="563"/>
    </location>
</feature>
<dbReference type="GO" id="GO:0003677">
    <property type="term" value="F:DNA binding"/>
    <property type="evidence" value="ECO:0007669"/>
    <property type="project" value="InterPro"/>
</dbReference>
<dbReference type="InterPro" id="IPR050742">
    <property type="entry name" value="Helicase_Restrict-Modif_Enz"/>
</dbReference>
<accession>A0A813IQM2</accession>
<reference evidence="5" key="1">
    <citation type="submission" date="2021-02" db="EMBL/GenBank/DDBJ databases">
        <authorList>
            <person name="Dougan E. K."/>
            <person name="Rhodes N."/>
            <person name="Thang M."/>
            <person name="Chan C."/>
        </authorList>
    </citation>
    <scope>NUCLEOTIDE SEQUENCE</scope>
</reference>
<evidence type="ECO:0000313" key="5">
    <source>
        <dbReference type="EMBL" id="CAE8654563.1"/>
    </source>
</evidence>
<dbReference type="Pfam" id="PF04851">
    <property type="entry name" value="ResIII"/>
    <property type="match status" value="1"/>
</dbReference>
<evidence type="ECO:0000256" key="1">
    <source>
        <dbReference type="SAM" id="MobiDB-lite"/>
    </source>
</evidence>
<dbReference type="PANTHER" id="PTHR47396:SF1">
    <property type="entry name" value="ATP-DEPENDENT HELICASE IRC3-RELATED"/>
    <property type="match status" value="1"/>
</dbReference>
<evidence type="ECO:0000259" key="4">
    <source>
        <dbReference type="PROSITE" id="PS51194"/>
    </source>
</evidence>
<evidence type="ECO:0000256" key="2">
    <source>
        <dbReference type="SAM" id="SignalP"/>
    </source>
</evidence>
<evidence type="ECO:0000259" key="3">
    <source>
        <dbReference type="PROSITE" id="PS51192"/>
    </source>
</evidence>
<feature type="domain" description="Helicase ATP-binding" evidence="3">
    <location>
        <begin position="254"/>
        <end position="388"/>
    </location>
</feature>
<protein>
    <submittedName>
        <fullName evidence="5">Uncharacterized protein</fullName>
    </submittedName>
</protein>
<dbReference type="SUPFAM" id="SSF52540">
    <property type="entry name" value="P-loop containing nucleoside triphosphate hydrolases"/>
    <property type="match status" value="1"/>
</dbReference>
<dbReference type="Pfam" id="PF00271">
    <property type="entry name" value="Helicase_C"/>
    <property type="match status" value="1"/>
</dbReference>
<dbReference type="PROSITE" id="PS51194">
    <property type="entry name" value="HELICASE_CTER"/>
    <property type="match status" value="1"/>
</dbReference>
<proteinExistence type="predicted"/>
<feature type="region of interest" description="Disordered" evidence="1">
    <location>
        <begin position="542"/>
        <end position="561"/>
    </location>
</feature>
<dbReference type="EMBL" id="CAJNNW010017435">
    <property type="protein sequence ID" value="CAE8660943.1"/>
    <property type="molecule type" value="Genomic_DNA"/>
</dbReference>
<dbReference type="InterPro" id="IPR027417">
    <property type="entry name" value="P-loop_NTPase"/>
</dbReference>
<dbReference type="SMART" id="SM00490">
    <property type="entry name" value="HELICc"/>
    <property type="match status" value="1"/>
</dbReference>
<dbReference type="EMBL" id="CAJNNW010012682">
    <property type="protein sequence ID" value="CAE8654563.1"/>
    <property type="molecule type" value="Genomic_DNA"/>
</dbReference>
<keyword evidence="2" id="KW-0732">Signal</keyword>
<dbReference type="InterPro" id="IPR006935">
    <property type="entry name" value="Helicase/UvrB_N"/>
</dbReference>
<dbReference type="PANTHER" id="PTHR47396">
    <property type="entry name" value="TYPE I RESTRICTION ENZYME ECOKI R PROTEIN"/>
    <property type="match status" value="1"/>
</dbReference>
<dbReference type="GO" id="GO:0016787">
    <property type="term" value="F:hydrolase activity"/>
    <property type="evidence" value="ECO:0007669"/>
    <property type="project" value="InterPro"/>
</dbReference>